<evidence type="ECO:0000313" key="2">
    <source>
        <dbReference type="EMBL" id="KAG6963325.1"/>
    </source>
</evidence>
<accession>A0A8T1UHD4</accession>
<sequence length="745" mass="85493">MEPAVARRETYRRNEGSPRRQLSKRARSNAEPAGAGEFVRLAAAIDGCAAFNPKQWRQVLDTSTTVLRHRKSDGILNTGSLSTDGKKRVERGDKRTVTQRPLSRDEDTVASFEETTFPPLSVTQYLNQPDMVKEILREADDSGDKDQGVKDEIEEHEVLVEPQFQVEEHQNDGDVREMKKNVLQDEERQTDGENTERTEAPYVVLPLLTTISPRTRRGLAHLPPPCEAEMREIESFTRSVDHSEFSEDFYRELKRKRIQQAHRQNTVAKVSTEKTELQKLPSSQVSSVRKTKGPRGTIKPLTIRKETDAREAKLLTVPVEAAARAQKVNEQKQMEKEFTGRVVKTSNQQLPSSKNKVSKRSRSYSRLIQERNVAELQHGAAESQVKKTIHEIKQWIPLDVIYAVGLGKFASPAHQRAAELLFRVGVRLTNQLQFLGMNRWKEFTLATREQEWALASIPNRSAVVRYEDIVPYNQDGALRQAYESPGQVALNVTRDFQIKISRTLEAAVRKARLLYLQTIEFNRITQYAWVVEYDKHEQKVEYWNVVLNRRVSTPPKTIELIERMELEDREKLEKRVELAKSKLVALLNPFQPKDKPKLALRRKAIVFISNGVNEEDGNTSVASLKREMEAIDGARFWHDKVVPNRQFGGKKAQKFLAVSPPKACWSIVRLFSWLDLHEDGGFEPHAKKLLRLAEELQVYVVQEVSDRFERSGDVKLARDKLLQLMNLKEATLQLLMTKDQRDAQE</sequence>
<dbReference type="EMBL" id="JAENGZ010000275">
    <property type="protein sequence ID" value="KAG6963325.1"/>
    <property type="molecule type" value="Genomic_DNA"/>
</dbReference>
<feature type="compositionally biased region" description="Basic and acidic residues" evidence="1">
    <location>
        <begin position="1"/>
        <end position="18"/>
    </location>
</feature>
<dbReference type="Proteomes" id="UP000688947">
    <property type="component" value="Unassembled WGS sequence"/>
</dbReference>
<dbReference type="OrthoDB" id="77153at2759"/>
<protein>
    <submittedName>
        <fullName evidence="2">Uncharacterized protein</fullName>
    </submittedName>
</protein>
<comment type="caution">
    <text evidence="2">The sequence shown here is derived from an EMBL/GenBank/DDBJ whole genome shotgun (WGS) entry which is preliminary data.</text>
</comment>
<name>A0A8T1UHD4_9STRA</name>
<evidence type="ECO:0000256" key="1">
    <source>
        <dbReference type="SAM" id="MobiDB-lite"/>
    </source>
</evidence>
<dbReference type="VEuPathDB" id="FungiDB:PC110_g14058"/>
<reference evidence="2" key="1">
    <citation type="submission" date="2021-01" db="EMBL/GenBank/DDBJ databases">
        <title>Phytophthora aleatoria, a newly-described species from Pinus radiata is distinct from Phytophthora cactorum isolates based on comparative genomics.</title>
        <authorList>
            <person name="Mcdougal R."/>
            <person name="Panda P."/>
            <person name="Williams N."/>
            <person name="Studholme D.J."/>
        </authorList>
    </citation>
    <scope>NUCLEOTIDE SEQUENCE</scope>
    <source>
        <strain evidence="2">NZFS 3830</strain>
    </source>
</reference>
<feature type="region of interest" description="Disordered" evidence="1">
    <location>
        <begin position="77"/>
        <end position="107"/>
    </location>
</feature>
<evidence type="ECO:0000313" key="3">
    <source>
        <dbReference type="Proteomes" id="UP000688947"/>
    </source>
</evidence>
<organism evidence="2 3">
    <name type="scientific">Phytophthora cactorum</name>
    <dbReference type="NCBI Taxonomy" id="29920"/>
    <lineage>
        <taxon>Eukaryota</taxon>
        <taxon>Sar</taxon>
        <taxon>Stramenopiles</taxon>
        <taxon>Oomycota</taxon>
        <taxon>Peronosporomycetes</taxon>
        <taxon>Peronosporales</taxon>
        <taxon>Peronosporaceae</taxon>
        <taxon>Phytophthora</taxon>
    </lineage>
</organism>
<feature type="region of interest" description="Disordered" evidence="1">
    <location>
        <begin position="1"/>
        <end position="32"/>
    </location>
</feature>
<dbReference type="AlphaFoldDB" id="A0A8T1UHD4"/>
<dbReference type="VEuPathDB" id="FungiDB:PC110_g14057"/>
<proteinExistence type="predicted"/>
<feature type="compositionally biased region" description="Basic and acidic residues" evidence="1">
    <location>
        <begin position="84"/>
        <end position="107"/>
    </location>
</feature>
<gene>
    <name evidence="2" type="ORF">JG687_00006638</name>
</gene>
<feature type="region of interest" description="Disordered" evidence="1">
    <location>
        <begin position="264"/>
        <end position="298"/>
    </location>
</feature>